<feature type="domain" description="Nuclease SbcCD subunit D C-terminal" evidence="9">
    <location>
        <begin position="281"/>
        <end position="387"/>
    </location>
</feature>
<evidence type="ECO:0000259" key="9">
    <source>
        <dbReference type="Pfam" id="PF12320"/>
    </source>
</evidence>
<evidence type="ECO:0000256" key="5">
    <source>
        <dbReference type="ARBA" id="ARBA00022801"/>
    </source>
</evidence>
<dbReference type="GO" id="GO:0008408">
    <property type="term" value="F:3'-5' exonuclease activity"/>
    <property type="evidence" value="ECO:0007669"/>
    <property type="project" value="InterPro"/>
</dbReference>
<dbReference type="GO" id="GO:0004519">
    <property type="term" value="F:endonuclease activity"/>
    <property type="evidence" value="ECO:0007669"/>
    <property type="project" value="UniProtKB-KW"/>
</dbReference>
<reference evidence="10 11" key="1">
    <citation type="submission" date="2020-04" db="EMBL/GenBank/DDBJ databases">
        <title>Flammeovirga sp. SR4, a novel species isolated from seawater.</title>
        <authorList>
            <person name="Wang X."/>
        </authorList>
    </citation>
    <scope>NUCLEOTIDE SEQUENCE [LARGE SCALE GENOMIC DNA]</scope>
    <source>
        <strain evidence="10 11">SR4</strain>
    </source>
</reference>
<comment type="caution">
    <text evidence="10">The sequence shown here is derived from an EMBL/GenBank/DDBJ whole genome shotgun (WGS) entry which is preliminary data.</text>
</comment>
<evidence type="ECO:0000256" key="7">
    <source>
        <dbReference type="RuleBase" id="RU363069"/>
    </source>
</evidence>
<feature type="domain" description="Calcineurin-like phosphoesterase" evidence="8">
    <location>
        <begin position="1"/>
        <end position="231"/>
    </location>
</feature>
<proteinExistence type="inferred from homology"/>
<gene>
    <name evidence="7 10" type="primary">sbcD</name>
    <name evidence="10" type="ORF">HGP29_06655</name>
</gene>
<evidence type="ECO:0000256" key="6">
    <source>
        <dbReference type="ARBA" id="ARBA00022839"/>
    </source>
</evidence>
<dbReference type="InterPro" id="IPR050535">
    <property type="entry name" value="DNA_Repair-Maintenance_Comp"/>
</dbReference>
<dbReference type="GO" id="GO:0006260">
    <property type="term" value="P:DNA replication"/>
    <property type="evidence" value="ECO:0007669"/>
    <property type="project" value="UniProtKB-KW"/>
</dbReference>
<dbReference type="Pfam" id="PF12320">
    <property type="entry name" value="SbcD_C"/>
    <property type="match status" value="1"/>
</dbReference>
<keyword evidence="7" id="KW-0233">DNA recombination</keyword>
<comment type="function">
    <text evidence="7">SbcCD cleaves DNA hairpin structures. These structures can inhibit DNA replication and are intermediates in certain DNA recombination reactions. The complex acts as a 3'-&gt;5' double strand exonuclease that can open hairpins. It also has a 5' single-strand endonuclease activity.</text>
</comment>
<dbReference type="InterPro" id="IPR004843">
    <property type="entry name" value="Calcineurin-like_PHP"/>
</dbReference>
<protein>
    <recommendedName>
        <fullName evidence="3 7">Nuclease SbcCD subunit D</fullName>
    </recommendedName>
</protein>
<evidence type="ECO:0000256" key="4">
    <source>
        <dbReference type="ARBA" id="ARBA00022722"/>
    </source>
</evidence>
<evidence type="ECO:0000313" key="11">
    <source>
        <dbReference type="Proteomes" id="UP000585050"/>
    </source>
</evidence>
<dbReference type="EMBL" id="JABAIL010000002">
    <property type="protein sequence ID" value="NLR90878.1"/>
    <property type="molecule type" value="Genomic_DNA"/>
</dbReference>
<keyword evidence="4 7" id="KW-0540">Nuclease</keyword>
<sequence>MKILHTADWHIGKRLHNYSLSDDFERFSTWLQSYILAEKIDVLLLAGDVFDTGYPSLSSQQQYFNCIATLKKKAPHLHIIITDGNHDSTTALNAPKELLKYFDVQIRSGLTSSPEDEIVEIKEDDGTINCVICAVPFLRDRDIRKLVDQSDYDDRINAVKEGIKQHYQELAELVKTRVYKAPVIAMGHLYTHGVSSDQSSEREIQMGHQAGVEGNIFSKEFDYVALGHIHSAQQIKGQVPIFYSGSPFPLSFSERNYEHGVRQLEFTDGELTSKKIAIPKFRRLIKIKGTLDDVRTKLFSIDTEEGMLNNLIELEIIEEKYNPTLHIDIEELMNEHEKNFSTHQSIIIKHRFSFNKEIKSASEMYDESVDINDLTPYDVFKQRLDQEDKIQIEEGLKQQLLDAFLTINEQD</sequence>
<accession>A0A7X8SIT8</accession>
<keyword evidence="7" id="KW-0255">Endonuclease</keyword>
<dbReference type="AlphaFoldDB" id="A0A7X8SIT8"/>
<dbReference type="CDD" id="cd00840">
    <property type="entry name" value="MPP_Mre11_N"/>
    <property type="match status" value="1"/>
</dbReference>
<dbReference type="InterPro" id="IPR026843">
    <property type="entry name" value="SbcD_C"/>
</dbReference>
<dbReference type="Gene3D" id="3.60.21.10">
    <property type="match status" value="1"/>
</dbReference>
<dbReference type="GO" id="GO:0006310">
    <property type="term" value="P:DNA recombination"/>
    <property type="evidence" value="ECO:0007669"/>
    <property type="project" value="UniProtKB-KW"/>
</dbReference>
<organism evidence="10 11">
    <name type="scientific">Flammeovirga agarivorans</name>
    <dbReference type="NCBI Taxonomy" id="2726742"/>
    <lineage>
        <taxon>Bacteria</taxon>
        <taxon>Pseudomonadati</taxon>
        <taxon>Bacteroidota</taxon>
        <taxon>Cytophagia</taxon>
        <taxon>Cytophagales</taxon>
        <taxon>Flammeovirgaceae</taxon>
        <taxon>Flammeovirga</taxon>
    </lineage>
</organism>
<dbReference type="InterPro" id="IPR029052">
    <property type="entry name" value="Metallo-depent_PP-like"/>
</dbReference>
<dbReference type="Pfam" id="PF00149">
    <property type="entry name" value="Metallophos"/>
    <property type="match status" value="1"/>
</dbReference>
<evidence type="ECO:0000256" key="3">
    <source>
        <dbReference type="ARBA" id="ARBA00013365"/>
    </source>
</evidence>
<keyword evidence="11" id="KW-1185">Reference proteome</keyword>
<comment type="subunit">
    <text evidence="2 7">Heterodimer of SbcC and SbcD.</text>
</comment>
<dbReference type="RefSeq" id="WP_168881591.1">
    <property type="nucleotide sequence ID" value="NZ_JABAIL010000002.1"/>
</dbReference>
<dbReference type="InterPro" id="IPR004593">
    <property type="entry name" value="SbcD"/>
</dbReference>
<dbReference type="Proteomes" id="UP000585050">
    <property type="component" value="Unassembled WGS sequence"/>
</dbReference>
<dbReference type="PANTHER" id="PTHR30337">
    <property type="entry name" value="COMPONENT OF ATP-DEPENDENT DSDNA EXONUCLEASE"/>
    <property type="match status" value="1"/>
</dbReference>
<dbReference type="InterPro" id="IPR041796">
    <property type="entry name" value="Mre11_N"/>
</dbReference>
<evidence type="ECO:0000256" key="2">
    <source>
        <dbReference type="ARBA" id="ARBA00011322"/>
    </source>
</evidence>
<keyword evidence="5 7" id="KW-0378">Hydrolase</keyword>
<evidence type="ECO:0000259" key="8">
    <source>
        <dbReference type="Pfam" id="PF00149"/>
    </source>
</evidence>
<evidence type="ECO:0000313" key="10">
    <source>
        <dbReference type="EMBL" id="NLR90878.1"/>
    </source>
</evidence>
<keyword evidence="6 7" id="KW-0269">Exonuclease</keyword>
<evidence type="ECO:0000256" key="1">
    <source>
        <dbReference type="ARBA" id="ARBA00010555"/>
    </source>
</evidence>
<dbReference type="PANTHER" id="PTHR30337:SF0">
    <property type="entry name" value="NUCLEASE SBCCD SUBUNIT D"/>
    <property type="match status" value="1"/>
</dbReference>
<keyword evidence="7" id="KW-0235">DNA replication</keyword>
<comment type="similarity">
    <text evidence="1 7">Belongs to the SbcD family.</text>
</comment>
<dbReference type="SUPFAM" id="SSF56300">
    <property type="entry name" value="Metallo-dependent phosphatases"/>
    <property type="match status" value="1"/>
</dbReference>
<dbReference type="NCBIfam" id="TIGR00619">
    <property type="entry name" value="sbcd"/>
    <property type="match status" value="1"/>
</dbReference>
<name>A0A7X8SIT8_9BACT</name>